<evidence type="ECO:0000256" key="3">
    <source>
        <dbReference type="ARBA" id="ARBA00022840"/>
    </source>
</evidence>
<dbReference type="InterPro" id="IPR003439">
    <property type="entry name" value="ABC_transporter-like_ATP-bd"/>
</dbReference>
<proteinExistence type="predicted"/>
<dbReference type="Gene3D" id="3.40.50.300">
    <property type="entry name" value="P-loop containing nucleotide triphosphate hydrolases"/>
    <property type="match status" value="1"/>
</dbReference>
<dbReference type="RefSeq" id="WP_022001326.1">
    <property type="nucleotide sequence ID" value="NZ_AP024085.1"/>
</dbReference>
<dbReference type="InterPro" id="IPR017911">
    <property type="entry name" value="MacB-like_ATP-bd"/>
</dbReference>
<evidence type="ECO:0000313" key="6">
    <source>
        <dbReference type="Proteomes" id="UP000593842"/>
    </source>
</evidence>
<dbReference type="PROSITE" id="PS00211">
    <property type="entry name" value="ABC_TRANSPORTER_1"/>
    <property type="match status" value="1"/>
</dbReference>
<evidence type="ECO:0000256" key="2">
    <source>
        <dbReference type="ARBA" id="ARBA00022741"/>
    </source>
</evidence>
<organism evidence="5 6">
    <name type="scientific">Faecalibacillus intestinalis</name>
    <dbReference type="NCBI Taxonomy" id="1982626"/>
    <lineage>
        <taxon>Bacteria</taxon>
        <taxon>Bacillati</taxon>
        <taxon>Bacillota</taxon>
        <taxon>Erysipelotrichia</taxon>
        <taxon>Erysipelotrichales</taxon>
        <taxon>Coprobacillaceae</taxon>
        <taxon>Faecalibacillus</taxon>
    </lineage>
</organism>
<dbReference type="InterPro" id="IPR017871">
    <property type="entry name" value="ABC_transporter-like_CS"/>
</dbReference>
<feature type="domain" description="ABC transporter" evidence="4">
    <location>
        <begin position="4"/>
        <end position="218"/>
    </location>
</feature>
<dbReference type="PROSITE" id="PS50893">
    <property type="entry name" value="ABC_TRANSPORTER_2"/>
    <property type="match status" value="1"/>
</dbReference>
<dbReference type="GeneID" id="70579181"/>
<gene>
    <name evidence="5" type="ORF">Fi14EGH31_07470</name>
</gene>
<dbReference type="CDD" id="cd03255">
    <property type="entry name" value="ABC_MJ0796_LolCDE_FtsE"/>
    <property type="match status" value="1"/>
</dbReference>
<dbReference type="SMART" id="SM00382">
    <property type="entry name" value="AAA"/>
    <property type="match status" value="1"/>
</dbReference>
<dbReference type="GO" id="GO:0016887">
    <property type="term" value="F:ATP hydrolysis activity"/>
    <property type="evidence" value="ECO:0007669"/>
    <property type="project" value="InterPro"/>
</dbReference>
<keyword evidence="1" id="KW-0813">Transport</keyword>
<evidence type="ECO:0000313" key="5">
    <source>
        <dbReference type="EMBL" id="BCL57035.1"/>
    </source>
</evidence>
<dbReference type="Proteomes" id="UP000593842">
    <property type="component" value="Chromosome"/>
</dbReference>
<dbReference type="AlphaFoldDB" id="A0A7I8E384"/>
<keyword evidence="3 5" id="KW-0067">ATP-binding</keyword>
<dbReference type="InterPro" id="IPR050093">
    <property type="entry name" value="ABC_SmlMolc_Importer"/>
</dbReference>
<protein>
    <submittedName>
        <fullName evidence="5">ABC transporter ATP-binding protein</fullName>
    </submittedName>
</protein>
<dbReference type="Pfam" id="PF00005">
    <property type="entry name" value="ABC_tran"/>
    <property type="match status" value="1"/>
</dbReference>
<sequence>MNALELEDIKMQFNQKVLFENLDLAIEKGTINTIMGESGSGKSTLLNIIGLLLKPTAGAINILDYQNVKPNTRQAMLILRNDISYIFQNYALIDDETVYQNIELGLKYTKGNHHKKIESILKQLHLEELKNEKVSSLSGGEQQRVAFARAFVKPSEIILCDEPTGNLDSKNKMIILDLLKQLNENGKTIIIVTHDQAVESIAHHKYRLADKNINQISA</sequence>
<keyword evidence="2" id="KW-0547">Nucleotide-binding</keyword>
<dbReference type="EMBL" id="AP024085">
    <property type="protein sequence ID" value="BCL57035.1"/>
    <property type="molecule type" value="Genomic_DNA"/>
</dbReference>
<dbReference type="KEGG" id="fit:Fi14EGH31_07470"/>
<reference evidence="6" key="1">
    <citation type="submission" date="2020-09" db="EMBL/GenBank/DDBJ databases">
        <title>Complete genome sequencing of Faecalibacillus intestinalis strain 14EGH31.</title>
        <authorList>
            <person name="Sakamoto M."/>
            <person name="Murakami T."/>
            <person name="Mori H."/>
        </authorList>
    </citation>
    <scope>NUCLEOTIDE SEQUENCE [LARGE SCALE GENOMIC DNA]</scope>
    <source>
        <strain evidence="6">14EGH31</strain>
    </source>
</reference>
<dbReference type="InterPro" id="IPR003593">
    <property type="entry name" value="AAA+_ATPase"/>
</dbReference>
<dbReference type="PANTHER" id="PTHR42781:SF4">
    <property type="entry name" value="SPERMIDINE_PUTRESCINE IMPORT ATP-BINDING PROTEIN POTA"/>
    <property type="match status" value="1"/>
</dbReference>
<dbReference type="PANTHER" id="PTHR42781">
    <property type="entry name" value="SPERMIDINE/PUTRESCINE IMPORT ATP-BINDING PROTEIN POTA"/>
    <property type="match status" value="1"/>
</dbReference>
<evidence type="ECO:0000259" key="4">
    <source>
        <dbReference type="PROSITE" id="PS50893"/>
    </source>
</evidence>
<evidence type="ECO:0000256" key="1">
    <source>
        <dbReference type="ARBA" id="ARBA00022448"/>
    </source>
</evidence>
<dbReference type="SUPFAM" id="SSF52540">
    <property type="entry name" value="P-loop containing nucleoside triphosphate hydrolases"/>
    <property type="match status" value="1"/>
</dbReference>
<accession>A0A7I8E384</accession>
<dbReference type="InterPro" id="IPR027417">
    <property type="entry name" value="P-loop_NTPase"/>
</dbReference>
<dbReference type="GO" id="GO:0005524">
    <property type="term" value="F:ATP binding"/>
    <property type="evidence" value="ECO:0007669"/>
    <property type="project" value="UniProtKB-KW"/>
</dbReference>
<name>A0A7I8E384_9FIRM</name>